<dbReference type="Proteomes" id="UP000231637">
    <property type="component" value="Chromosome"/>
</dbReference>
<accession>A0A2K8L6K8</accession>
<feature type="region of interest" description="Disordered" evidence="1">
    <location>
        <begin position="69"/>
        <end position="95"/>
    </location>
</feature>
<keyword evidence="2" id="KW-0472">Membrane</keyword>
<feature type="compositionally biased region" description="Polar residues" evidence="1">
    <location>
        <begin position="81"/>
        <end position="95"/>
    </location>
</feature>
<proteinExistence type="predicted"/>
<organism evidence="3 4">
    <name type="scientific">Mariprofundus ferrinatatus</name>
    <dbReference type="NCBI Taxonomy" id="1921087"/>
    <lineage>
        <taxon>Bacteria</taxon>
        <taxon>Pseudomonadati</taxon>
        <taxon>Pseudomonadota</taxon>
        <taxon>Candidatius Mariprofundia</taxon>
        <taxon>Mariprofundales</taxon>
        <taxon>Mariprofundaceae</taxon>
        <taxon>Mariprofundus</taxon>
    </lineage>
</organism>
<dbReference type="EMBL" id="CP018800">
    <property type="protein sequence ID" value="ATX82940.1"/>
    <property type="molecule type" value="Genomic_DNA"/>
</dbReference>
<keyword evidence="2" id="KW-0812">Transmembrane</keyword>
<evidence type="ECO:0008006" key="5">
    <source>
        <dbReference type="Google" id="ProtNLM"/>
    </source>
</evidence>
<gene>
    <name evidence="3" type="ORF">Ga0123462_2105</name>
</gene>
<evidence type="ECO:0000313" key="4">
    <source>
        <dbReference type="Proteomes" id="UP000231637"/>
    </source>
</evidence>
<feature type="transmembrane region" description="Helical" evidence="2">
    <location>
        <begin position="12"/>
        <end position="31"/>
    </location>
</feature>
<dbReference type="RefSeq" id="WP_100266233.1">
    <property type="nucleotide sequence ID" value="NZ_CP018800.1"/>
</dbReference>
<keyword evidence="2" id="KW-1133">Transmembrane helix</keyword>
<sequence length="139" mass="15804">MAEFASDALHYGMLLDLLLITAVAGLWLAWWRNLNRLKKTESLLVESIQQLDHASSQLQQAMAHIREFEKEKRSEKEVRSNRQPRSIPTPTANQSGDTLLVRTLLLQREGKSDEDIAGSLNIPIDQVRLMLKMHSTRGS</sequence>
<protein>
    <recommendedName>
        <fullName evidence="5">DUF2802 domain-containing protein</fullName>
    </recommendedName>
</protein>
<dbReference type="AlphaFoldDB" id="A0A2K8L6K8"/>
<reference evidence="3 4" key="1">
    <citation type="submission" date="2016-12" db="EMBL/GenBank/DDBJ databases">
        <title>Isolation and genomic insights into novel planktonic Zetaproteobacteria from stratified waters of the Chesapeake Bay.</title>
        <authorList>
            <person name="McAllister S.M."/>
            <person name="Kato S."/>
            <person name="Chan C.S."/>
            <person name="Chiu B.K."/>
            <person name="Field E.K."/>
        </authorList>
    </citation>
    <scope>NUCLEOTIDE SEQUENCE [LARGE SCALE GENOMIC DNA]</scope>
    <source>
        <strain evidence="3 4">CP-8</strain>
    </source>
</reference>
<dbReference type="KEGG" id="mfn:Ga0123462_2105"/>
<keyword evidence="4" id="KW-1185">Reference proteome</keyword>
<feature type="compositionally biased region" description="Basic and acidic residues" evidence="1">
    <location>
        <begin position="69"/>
        <end position="80"/>
    </location>
</feature>
<name>A0A2K8L6K8_9PROT</name>
<evidence type="ECO:0000256" key="2">
    <source>
        <dbReference type="SAM" id="Phobius"/>
    </source>
</evidence>
<dbReference type="OrthoDB" id="9854807at2"/>
<evidence type="ECO:0000313" key="3">
    <source>
        <dbReference type="EMBL" id="ATX82940.1"/>
    </source>
</evidence>
<evidence type="ECO:0000256" key="1">
    <source>
        <dbReference type="SAM" id="MobiDB-lite"/>
    </source>
</evidence>